<evidence type="ECO:0000256" key="1">
    <source>
        <dbReference type="SAM" id="MobiDB-lite"/>
    </source>
</evidence>
<gene>
    <name evidence="2" type="ORF">NDU88_001592</name>
</gene>
<organism evidence="2 3">
    <name type="scientific">Pleurodeles waltl</name>
    <name type="common">Iberian ribbed newt</name>
    <dbReference type="NCBI Taxonomy" id="8319"/>
    <lineage>
        <taxon>Eukaryota</taxon>
        <taxon>Metazoa</taxon>
        <taxon>Chordata</taxon>
        <taxon>Craniata</taxon>
        <taxon>Vertebrata</taxon>
        <taxon>Euteleostomi</taxon>
        <taxon>Amphibia</taxon>
        <taxon>Batrachia</taxon>
        <taxon>Caudata</taxon>
        <taxon>Salamandroidea</taxon>
        <taxon>Salamandridae</taxon>
        <taxon>Pleurodelinae</taxon>
        <taxon>Pleurodeles</taxon>
    </lineage>
</organism>
<feature type="region of interest" description="Disordered" evidence="1">
    <location>
        <begin position="1"/>
        <end position="160"/>
    </location>
</feature>
<feature type="compositionally biased region" description="Low complexity" evidence="1">
    <location>
        <begin position="75"/>
        <end position="90"/>
    </location>
</feature>
<sequence length="183" mass="19813">MSADPALRSYAKTPLLEGALQQHSTDTSGRPLASSRPPLPAGFHQSTNQSHLLSEVIRCQPQLGSPRARLHHQAARAQAPPEAPALQGPQGHEGRKVHRGRGPIQPPIRPPRRFLAPCTTCSPGAALRKLPALRSARPQLGPPRESGPQHQPRSRVSVASKMTVGLTRCRASVRSSQHRLQEK</sequence>
<dbReference type="EMBL" id="JANPWB010000005">
    <property type="protein sequence ID" value="KAJ1184790.1"/>
    <property type="molecule type" value="Genomic_DNA"/>
</dbReference>
<proteinExistence type="predicted"/>
<dbReference type="Proteomes" id="UP001066276">
    <property type="component" value="Chromosome 3_1"/>
</dbReference>
<accession>A0AAV7U7F9</accession>
<comment type="caution">
    <text evidence="2">The sequence shown here is derived from an EMBL/GenBank/DDBJ whole genome shotgun (WGS) entry which is preliminary data.</text>
</comment>
<name>A0AAV7U7F9_PLEWA</name>
<evidence type="ECO:0000313" key="2">
    <source>
        <dbReference type="EMBL" id="KAJ1184790.1"/>
    </source>
</evidence>
<reference evidence="2" key="1">
    <citation type="journal article" date="2022" name="bioRxiv">
        <title>Sequencing and chromosome-scale assembly of the giantPleurodeles waltlgenome.</title>
        <authorList>
            <person name="Brown T."/>
            <person name="Elewa A."/>
            <person name="Iarovenko S."/>
            <person name="Subramanian E."/>
            <person name="Araus A.J."/>
            <person name="Petzold A."/>
            <person name="Susuki M."/>
            <person name="Suzuki K.-i.T."/>
            <person name="Hayashi T."/>
            <person name="Toyoda A."/>
            <person name="Oliveira C."/>
            <person name="Osipova E."/>
            <person name="Leigh N.D."/>
            <person name="Simon A."/>
            <person name="Yun M.H."/>
        </authorList>
    </citation>
    <scope>NUCLEOTIDE SEQUENCE</scope>
    <source>
        <strain evidence="2">20211129_DDA</strain>
        <tissue evidence="2">Liver</tissue>
    </source>
</reference>
<evidence type="ECO:0000313" key="3">
    <source>
        <dbReference type="Proteomes" id="UP001066276"/>
    </source>
</evidence>
<protein>
    <submittedName>
        <fullName evidence="2">Uncharacterized protein</fullName>
    </submittedName>
</protein>
<dbReference type="AlphaFoldDB" id="A0AAV7U7F9"/>
<keyword evidence="3" id="KW-1185">Reference proteome</keyword>